<evidence type="ECO:0000313" key="3">
    <source>
        <dbReference type="Proteomes" id="UP000245369"/>
    </source>
</evidence>
<keyword evidence="3" id="KW-1185">Reference proteome</keyword>
<protein>
    <submittedName>
        <fullName evidence="2">Uncharacterized protein</fullName>
    </submittedName>
</protein>
<dbReference type="Pfam" id="PF20040">
    <property type="entry name" value="DUF6442"/>
    <property type="match status" value="1"/>
</dbReference>
<dbReference type="Proteomes" id="UP000245369">
    <property type="component" value="Chromosome"/>
</dbReference>
<evidence type="ECO:0000256" key="1">
    <source>
        <dbReference type="SAM" id="Phobius"/>
    </source>
</evidence>
<dbReference type="RefSeq" id="WP_002960972.1">
    <property type="nucleotide sequence ID" value="NZ_CP029490.1"/>
</dbReference>
<evidence type="ECO:0000313" key="2">
    <source>
        <dbReference type="EMBL" id="AWN21277.1"/>
    </source>
</evidence>
<feature type="transmembrane region" description="Helical" evidence="1">
    <location>
        <begin position="81"/>
        <end position="102"/>
    </location>
</feature>
<dbReference type="GeneID" id="93924432"/>
<keyword evidence="1" id="KW-0812">Transmembrane</keyword>
<organism evidence="2 3">
    <name type="scientific">Streptococcus sobrinus</name>
    <dbReference type="NCBI Taxonomy" id="1310"/>
    <lineage>
        <taxon>Bacteria</taxon>
        <taxon>Bacillati</taxon>
        <taxon>Bacillota</taxon>
        <taxon>Bacilli</taxon>
        <taxon>Lactobacillales</taxon>
        <taxon>Streptococcaceae</taxon>
        <taxon>Streptococcus</taxon>
    </lineage>
</organism>
<keyword evidence="1" id="KW-0472">Membrane</keyword>
<gene>
    <name evidence="2" type="ORF">DK182_07915</name>
</gene>
<dbReference type="InterPro" id="IPR045620">
    <property type="entry name" value="DUF6442"/>
</dbReference>
<reference evidence="2 3" key="1">
    <citation type="submission" date="2018-05" db="EMBL/GenBank/DDBJ databases">
        <title>Complete genome sequences of Streptococcus sobrinus.</title>
        <authorList>
            <person name="Sales M."/>
            <person name="Jensen P.A."/>
        </authorList>
    </citation>
    <scope>NUCLEOTIDE SEQUENCE [LARGE SCALE GENOMIC DNA]</scope>
    <source>
        <strain evidence="2 3">SL1</strain>
    </source>
</reference>
<sequence>MNKKDILKKAQNKTYIDEGERNKIERWTSQTTLFLAYLCLGLGLLQYNRPDIKANLFIICFATLAFEDWGKFNSARKKLHLFMAIFSTTMAIATIAYLFFYLR</sequence>
<feature type="transmembrane region" description="Helical" evidence="1">
    <location>
        <begin position="27"/>
        <end position="46"/>
    </location>
</feature>
<dbReference type="EMBL" id="CP029490">
    <property type="protein sequence ID" value="AWN21277.1"/>
    <property type="molecule type" value="Genomic_DNA"/>
</dbReference>
<proteinExistence type="predicted"/>
<keyword evidence="1" id="KW-1133">Transmembrane helix</keyword>
<accession>A0ABN5LML2</accession>
<name>A0ABN5LML2_9STRE</name>